<dbReference type="SUPFAM" id="SSF56059">
    <property type="entry name" value="Glutathione synthetase ATP-binding domain-like"/>
    <property type="match status" value="1"/>
</dbReference>
<sequence>MTLACVEMLSFGLAHLARAADEAGERLVLLTGVEQLYLHELAALPPGAIDVVPVDTHDRGAVVEQLRAIGDLRGVISSTDTWGVTGAELAVEFGLPGIDPTVIRRVRDKAHVRDVLYRAGLSRFASYAVDDVDNLSLSRLAAAVGLPAVVKDTSGTGSQNVWLVRDAEDLHRLRHGAGRAPLFGRLFAEPFLPGPVYSAETLTWQGHTHLLGLSSRLMSPRPWFREDVTAFPVALPDDDFRKIGQWLGTVLAALGYTDRFAHIELAMTVDGPQVIEVNPRIGGALVGESMCRALGFNVYSGLVDLALGRRPRLLDHPLPARGPAVAFVLAYPDRAGVLAAVQGLDELSRYPGNPTWYPTKAIGAHIAHLTDARGHAGILLAEGPTAEIATHRAVAAAGALHVDTRAADGTHRRSDP</sequence>
<dbReference type="InterPro" id="IPR052032">
    <property type="entry name" value="ATP-dep_AA_Ligase"/>
</dbReference>
<evidence type="ECO:0000313" key="6">
    <source>
        <dbReference type="EMBL" id="SCL54579.1"/>
    </source>
</evidence>
<dbReference type="STRING" id="683228.GA0070617_2704"/>
<dbReference type="Proteomes" id="UP000198937">
    <property type="component" value="Unassembled WGS sequence"/>
</dbReference>
<evidence type="ECO:0000313" key="7">
    <source>
        <dbReference type="Proteomes" id="UP000198937"/>
    </source>
</evidence>
<dbReference type="Pfam" id="PF18603">
    <property type="entry name" value="LAL_C2"/>
    <property type="match status" value="1"/>
</dbReference>
<keyword evidence="7" id="KW-1185">Reference proteome</keyword>
<keyword evidence="3 4" id="KW-0067">ATP-binding</keyword>
<reference evidence="6 7" key="1">
    <citation type="submission" date="2016-06" db="EMBL/GenBank/DDBJ databases">
        <authorList>
            <person name="Kjaerup R.B."/>
            <person name="Dalgaard T.S."/>
            <person name="Juul-Madsen H.R."/>
        </authorList>
    </citation>
    <scope>NUCLEOTIDE SEQUENCE [LARGE SCALE GENOMIC DNA]</scope>
    <source>
        <strain evidence="6 7">DSM 45577</strain>
    </source>
</reference>
<organism evidence="6 7">
    <name type="scientific">Micromonospora yangpuensis</name>
    <dbReference type="NCBI Taxonomy" id="683228"/>
    <lineage>
        <taxon>Bacteria</taxon>
        <taxon>Bacillati</taxon>
        <taxon>Actinomycetota</taxon>
        <taxon>Actinomycetes</taxon>
        <taxon>Micromonosporales</taxon>
        <taxon>Micromonosporaceae</taxon>
        <taxon>Micromonospora</taxon>
    </lineage>
</organism>
<gene>
    <name evidence="6" type="ORF">GA0070617_2704</name>
</gene>
<dbReference type="Gene3D" id="3.30.1490.20">
    <property type="entry name" value="ATP-grasp fold, A domain"/>
    <property type="match status" value="1"/>
</dbReference>
<evidence type="ECO:0000259" key="5">
    <source>
        <dbReference type="PROSITE" id="PS50975"/>
    </source>
</evidence>
<keyword evidence="1" id="KW-0436">Ligase</keyword>
<accession>A0A1C6UL54</accession>
<dbReference type="EMBL" id="FMIA01000002">
    <property type="protein sequence ID" value="SCL54579.1"/>
    <property type="molecule type" value="Genomic_DNA"/>
</dbReference>
<dbReference type="GO" id="GO:0016874">
    <property type="term" value="F:ligase activity"/>
    <property type="evidence" value="ECO:0007669"/>
    <property type="project" value="UniProtKB-KW"/>
</dbReference>
<dbReference type="GO" id="GO:0005524">
    <property type="term" value="F:ATP binding"/>
    <property type="evidence" value="ECO:0007669"/>
    <property type="project" value="UniProtKB-UniRule"/>
</dbReference>
<evidence type="ECO:0000256" key="2">
    <source>
        <dbReference type="ARBA" id="ARBA00022741"/>
    </source>
</evidence>
<proteinExistence type="predicted"/>
<dbReference type="InterPro" id="IPR011761">
    <property type="entry name" value="ATP-grasp"/>
</dbReference>
<evidence type="ECO:0000256" key="4">
    <source>
        <dbReference type="PROSITE-ProRule" id="PRU00409"/>
    </source>
</evidence>
<dbReference type="Gene3D" id="3.40.50.20">
    <property type="match status" value="1"/>
</dbReference>
<name>A0A1C6UL54_9ACTN</name>
<feature type="domain" description="ATP-grasp" evidence="5">
    <location>
        <begin position="113"/>
        <end position="307"/>
    </location>
</feature>
<dbReference type="PANTHER" id="PTHR43585">
    <property type="entry name" value="FUMIPYRROLE BIOSYNTHESIS PROTEIN C"/>
    <property type="match status" value="1"/>
</dbReference>
<dbReference type="OrthoDB" id="24041at2"/>
<dbReference type="AlphaFoldDB" id="A0A1C6UL54"/>
<dbReference type="InterPro" id="IPR013815">
    <property type="entry name" value="ATP_grasp_subdomain_1"/>
</dbReference>
<dbReference type="PANTHER" id="PTHR43585:SF2">
    <property type="entry name" value="ATP-GRASP ENZYME FSQD"/>
    <property type="match status" value="1"/>
</dbReference>
<dbReference type="RefSeq" id="WP_091437070.1">
    <property type="nucleotide sequence ID" value="NZ_BMMJ01000009.1"/>
</dbReference>
<dbReference type="Pfam" id="PF13535">
    <property type="entry name" value="ATP-grasp_4"/>
    <property type="match status" value="1"/>
</dbReference>
<evidence type="ECO:0000256" key="1">
    <source>
        <dbReference type="ARBA" id="ARBA00022598"/>
    </source>
</evidence>
<keyword evidence="2 4" id="KW-0547">Nucleotide-binding</keyword>
<protein>
    <submittedName>
        <fullName evidence="6">Biotin carboxylase</fullName>
    </submittedName>
</protein>
<dbReference type="PROSITE" id="PS50975">
    <property type="entry name" value="ATP_GRASP"/>
    <property type="match status" value="1"/>
</dbReference>
<dbReference type="InterPro" id="IPR040570">
    <property type="entry name" value="LAL_C2"/>
</dbReference>
<evidence type="ECO:0000256" key="3">
    <source>
        <dbReference type="ARBA" id="ARBA00022840"/>
    </source>
</evidence>
<dbReference type="GO" id="GO:0046872">
    <property type="term" value="F:metal ion binding"/>
    <property type="evidence" value="ECO:0007669"/>
    <property type="project" value="InterPro"/>
</dbReference>
<dbReference type="Gene3D" id="3.30.470.20">
    <property type="entry name" value="ATP-grasp fold, B domain"/>
    <property type="match status" value="1"/>
</dbReference>